<evidence type="ECO:0000259" key="1">
    <source>
        <dbReference type="PROSITE" id="PS50853"/>
    </source>
</evidence>
<reference evidence="2" key="2">
    <citation type="submission" date="2025-09" db="UniProtKB">
        <authorList>
            <consortium name="Ensembl"/>
        </authorList>
    </citation>
    <scope>IDENTIFICATION</scope>
</reference>
<organism evidence="2 3">
    <name type="scientific">Monopterus albus</name>
    <name type="common">Swamp eel</name>
    <dbReference type="NCBI Taxonomy" id="43700"/>
    <lineage>
        <taxon>Eukaryota</taxon>
        <taxon>Metazoa</taxon>
        <taxon>Chordata</taxon>
        <taxon>Craniata</taxon>
        <taxon>Vertebrata</taxon>
        <taxon>Euteleostomi</taxon>
        <taxon>Actinopterygii</taxon>
        <taxon>Neopterygii</taxon>
        <taxon>Teleostei</taxon>
        <taxon>Neoteleostei</taxon>
        <taxon>Acanthomorphata</taxon>
        <taxon>Anabantaria</taxon>
        <taxon>Synbranchiformes</taxon>
        <taxon>Synbranchidae</taxon>
        <taxon>Monopterus</taxon>
    </lineage>
</organism>
<reference evidence="2" key="1">
    <citation type="submission" date="2025-08" db="UniProtKB">
        <authorList>
            <consortium name="Ensembl"/>
        </authorList>
    </citation>
    <scope>IDENTIFICATION</scope>
</reference>
<dbReference type="SUPFAM" id="SSF49265">
    <property type="entry name" value="Fibronectin type III"/>
    <property type="match status" value="1"/>
</dbReference>
<evidence type="ECO:0000313" key="2">
    <source>
        <dbReference type="Ensembl" id="ENSMALP00000028210.1"/>
    </source>
</evidence>
<sequence>DRRGLFKINRKFTESLITGRPYSAGIREPELPQEIRLLYPKLSFMVEFKLQDGATSYIVRVEDNNGFFREDPVNFSPAEVTSLTPFTEYTLSIMSVNVGGRSQPSLPVTAKTGTVVYHIIFICEQNDRF</sequence>
<dbReference type="Proteomes" id="UP000261600">
    <property type="component" value="Unplaced"/>
</dbReference>
<dbReference type="CDD" id="cd00063">
    <property type="entry name" value="FN3"/>
    <property type="match status" value="1"/>
</dbReference>
<dbReference type="InterPro" id="IPR036116">
    <property type="entry name" value="FN3_sf"/>
</dbReference>
<protein>
    <recommendedName>
        <fullName evidence="1">Fibronectin type-III domain-containing protein</fullName>
    </recommendedName>
</protein>
<name>A0A3Q3K5F1_MONAL</name>
<dbReference type="Gene3D" id="2.60.40.10">
    <property type="entry name" value="Immunoglobulins"/>
    <property type="match status" value="1"/>
</dbReference>
<dbReference type="AlphaFoldDB" id="A0A3Q3K5F1"/>
<keyword evidence="3" id="KW-1185">Reference proteome</keyword>
<dbReference type="InterPro" id="IPR003961">
    <property type="entry name" value="FN3_dom"/>
</dbReference>
<dbReference type="InterPro" id="IPR013783">
    <property type="entry name" value="Ig-like_fold"/>
</dbReference>
<dbReference type="Pfam" id="PF00041">
    <property type="entry name" value="fn3"/>
    <property type="match status" value="1"/>
</dbReference>
<dbReference type="Ensembl" id="ENSMALT00000028726.1">
    <property type="protein sequence ID" value="ENSMALP00000028210.1"/>
    <property type="gene ID" value="ENSMALG00000019549.1"/>
</dbReference>
<dbReference type="PROSITE" id="PS50853">
    <property type="entry name" value="FN3"/>
    <property type="match status" value="1"/>
</dbReference>
<proteinExistence type="predicted"/>
<feature type="domain" description="Fibronectin type-III" evidence="1">
    <location>
        <begin position="28"/>
        <end position="115"/>
    </location>
</feature>
<evidence type="ECO:0000313" key="3">
    <source>
        <dbReference type="Proteomes" id="UP000261600"/>
    </source>
</evidence>
<accession>A0A3Q3K5F1</accession>